<accession>A0A5B7KK15</accession>
<dbReference type="AlphaFoldDB" id="A0A5B7KK15"/>
<evidence type="ECO:0000256" key="2">
    <source>
        <dbReference type="SAM" id="SignalP"/>
    </source>
</evidence>
<protein>
    <submittedName>
        <fullName evidence="3">Uncharacterized protein</fullName>
    </submittedName>
</protein>
<feature type="signal peptide" evidence="2">
    <location>
        <begin position="1"/>
        <end position="24"/>
    </location>
</feature>
<dbReference type="EMBL" id="VSRR010143723">
    <property type="protein sequence ID" value="MPD04965.1"/>
    <property type="molecule type" value="Genomic_DNA"/>
</dbReference>
<dbReference type="Proteomes" id="UP000324222">
    <property type="component" value="Unassembled WGS sequence"/>
</dbReference>
<evidence type="ECO:0000313" key="4">
    <source>
        <dbReference type="Proteomes" id="UP000324222"/>
    </source>
</evidence>
<feature type="compositionally biased region" description="Acidic residues" evidence="1">
    <location>
        <begin position="35"/>
        <end position="74"/>
    </location>
</feature>
<name>A0A5B7KK15_PORTR</name>
<feature type="chain" id="PRO_5023143152" evidence="2">
    <location>
        <begin position="25"/>
        <end position="74"/>
    </location>
</feature>
<proteinExistence type="predicted"/>
<organism evidence="3 4">
    <name type="scientific">Portunus trituberculatus</name>
    <name type="common">Swimming crab</name>
    <name type="synonym">Neptunus trituberculatus</name>
    <dbReference type="NCBI Taxonomy" id="210409"/>
    <lineage>
        <taxon>Eukaryota</taxon>
        <taxon>Metazoa</taxon>
        <taxon>Ecdysozoa</taxon>
        <taxon>Arthropoda</taxon>
        <taxon>Crustacea</taxon>
        <taxon>Multicrustacea</taxon>
        <taxon>Malacostraca</taxon>
        <taxon>Eumalacostraca</taxon>
        <taxon>Eucarida</taxon>
        <taxon>Decapoda</taxon>
        <taxon>Pleocyemata</taxon>
        <taxon>Brachyura</taxon>
        <taxon>Eubrachyura</taxon>
        <taxon>Portunoidea</taxon>
        <taxon>Portunidae</taxon>
        <taxon>Portuninae</taxon>
        <taxon>Portunus</taxon>
    </lineage>
</organism>
<keyword evidence="4" id="KW-1185">Reference proteome</keyword>
<comment type="caution">
    <text evidence="3">The sequence shown here is derived from an EMBL/GenBank/DDBJ whole genome shotgun (WGS) entry which is preliminary data.</text>
</comment>
<reference evidence="3 4" key="1">
    <citation type="submission" date="2019-05" db="EMBL/GenBank/DDBJ databases">
        <title>Another draft genome of Portunus trituberculatus and its Hox gene families provides insights of decapod evolution.</title>
        <authorList>
            <person name="Jeong J.-H."/>
            <person name="Song I."/>
            <person name="Kim S."/>
            <person name="Choi T."/>
            <person name="Kim D."/>
            <person name="Ryu S."/>
            <person name="Kim W."/>
        </authorList>
    </citation>
    <scope>NUCLEOTIDE SEQUENCE [LARGE SCALE GENOMIC DNA]</scope>
    <source>
        <tissue evidence="3">Muscle</tissue>
    </source>
</reference>
<evidence type="ECO:0000256" key="1">
    <source>
        <dbReference type="SAM" id="MobiDB-lite"/>
    </source>
</evidence>
<keyword evidence="2" id="KW-0732">Signal</keyword>
<sequence length="74" mass="8418">MKRRRLFLLVCGMVVVTVLLKGGALKYALNSQNTNEDEEYDEERNEGDEEDDEETNEGNEEDEETNGGDDEDDS</sequence>
<gene>
    <name evidence="3" type="ORF">E2C01_100680</name>
</gene>
<feature type="region of interest" description="Disordered" evidence="1">
    <location>
        <begin position="29"/>
        <end position="74"/>
    </location>
</feature>
<evidence type="ECO:0000313" key="3">
    <source>
        <dbReference type="EMBL" id="MPD04965.1"/>
    </source>
</evidence>